<dbReference type="InterPro" id="IPR009057">
    <property type="entry name" value="Homeodomain-like_sf"/>
</dbReference>
<reference evidence="4 5" key="1">
    <citation type="journal article" date="2022" name="Int. J. Syst. Evol. Microbiol.">
        <title>Apilactobacillus apisilvae sp. nov., Nicolia spurrieriana gen. nov. sp. nov., Bombilactobacillus folatiphilus sp. nov. and Bombilactobacillus thymidiniphilus sp. nov., four new lactic acid bacterial isolates from stingless bees Tetragonula carbonaria and Austroplebeia australis.</title>
        <authorList>
            <person name="Oliphant S.A."/>
            <person name="Watson-Haigh N.S."/>
            <person name="Sumby K.M."/>
            <person name="Gardner J."/>
            <person name="Groom S."/>
            <person name="Jiranek V."/>
        </authorList>
    </citation>
    <scope>NUCLEOTIDE SEQUENCE [LARGE SCALE GENOMIC DNA]</scope>
    <source>
        <strain evidence="4 5">SG5_A10</strain>
    </source>
</reference>
<dbReference type="SUPFAM" id="SSF46689">
    <property type="entry name" value="Homeodomain-like"/>
    <property type="match status" value="1"/>
</dbReference>
<dbReference type="Pfam" id="PF00440">
    <property type="entry name" value="TetR_N"/>
    <property type="match status" value="1"/>
</dbReference>
<organism evidence="4 5">
    <name type="scientific">Apilactobacillus apisilvae</name>
    <dbReference type="NCBI Taxonomy" id="2923364"/>
    <lineage>
        <taxon>Bacteria</taxon>
        <taxon>Bacillati</taxon>
        <taxon>Bacillota</taxon>
        <taxon>Bacilli</taxon>
        <taxon>Lactobacillales</taxon>
        <taxon>Lactobacillaceae</taxon>
        <taxon>Apilactobacillus</taxon>
    </lineage>
</organism>
<gene>
    <name evidence="4" type="ORF">MOO46_04275</name>
</gene>
<evidence type="ECO:0000313" key="5">
    <source>
        <dbReference type="Proteomes" id="UP000831859"/>
    </source>
</evidence>
<dbReference type="Gene3D" id="1.10.357.10">
    <property type="entry name" value="Tetracycline Repressor, domain 2"/>
    <property type="match status" value="1"/>
</dbReference>
<evidence type="ECO:0000256" key="1">
    <source>
        <dbReference type="ARBA" id="ARBA00023125"/>
    </source>
</evidence>
<dbReference type="EMBL" id="CP093362">
    <property type="protein sequence ID" value="UQS84476.1"/>
    <property type="molecule type" value="Genomic_DNA"/>
</dbReference>
<protein>
    <submittedName>
        <fullName evidence="4">TetR/AcrR family transcriptional regulator</fullName>
    </submittedName>
</protein>
<proteinExistence type="predicted"/>
<feature type="domain" description="HTH tetR-type" evidence="3">
    <location>
        <begin position="8"/>
        <end position="68"/>
    </location>
</feature>
<dbReference type="InterPro" id="IPR050624">
    <property type="entry name" value="HTH-type_Tx_Regulator"/>
</dbReference>
<dbReference type="InterPro" id="IPR001647">
    <property type="entry name" value="HTH_TetR"/>
</dbReference>
<evidence type="ECO:0000313" key="4">
    <source>
        <dbReference type="EMBL" id="UQS84476.1"/>
    </source>
</evidence>
<sequence length="206" mass="23542">MKQDKRSSQTETSLINALVKLIDGKSLNNINVTDLTREAGVGRGTFYIHYLDKDDLVKKVEDQLLNDIKYVLNNLVPEELKSFTKNDLATPSDIVIKTLNYFYENSDLLSALLSENGDPYFIGRIKNIFNEVTDISLNEFNGTFKFTSKIPKDYVREIMLDHLMNIVVYWISKNHPEEPQKIAQIIIASQCIAPNDLININKQEGI</sequence>
<dbReference type="PANTHER" id="PTHR43479">
    <property type="entry name" value="ACREF/ENVCD OPERON REPRESSOR-RELATED"/>
    <property type="match status" value="1"/>
</dbReference>
<evidence type="ECO:0000256" key="2">
    <source>
        <dbReference type="PROSITE-ProRule" id="PRU00335"/>
    </source>
</evidence>
<name>A0ABY4PFD0_9LACO</name>
<dbReference type="Pfam" id="PF14278">
    <property type="entry name" value="TetR_C_8"/>
    <property type="match status" value="1"/>
</dbReference>
<feature type="DNA-binding region" description="H-T-H motif" evidence="2">
    <location>
        <begin position="31"/>
        <end position="50"/>
    </location>
</feature>
<evidence type="ECO:0000259" key="3">
    <source>
        <dbReference type="PROSITE" id="PS50977"/>
    </source>
</evidence>
<keyword evidence="1 2" id="KW-0238">DNA-binding</keyword>
<accession>A0ABY4PFD0</accession>
<dbReference type="PANTHER" id="PTHR43479:SF7">
    <property type="entry name" value="TETR-FAMILY TRANSCRIPTIONAL REGULATOR"/>
    <property type="match status" value="1"/>
</dbReference>
<dbReference type="RefSeq" id="WP_249510462.1">
    <property type="nucleotide sequence ID" value="NZ_CP093362.1"/>
</dbReference>
<keyword evidence="5" id="KW-1185">Reference proteome</keyword>
<dbReference type="InterPro" id="IPR039532">
    <property type="entry name" value="TetR_C_Firmicutes"/>
</dbReference>
<dbReference type="Proteomes" id="UP000831859">
    <property type="component" value="Chromosome"/>
</dbReference>
<dbReference type="PROSITE" id="PS50977">
    <property type="entry name" value="HTH_TETR_2"/>
    <property type="match status" value="1"/>
</dbReference>